<dbReference type="Gene3D" id="3.10.20.70">
    <property type="entry name" value="Glutamine synthetase, N-terminal domain"/>
    <property type="match status" value="1"/>
</dbReference>
<comment type="similarity">
    <text evidence="2 16 17">Belongs to the glutamine synthetase family.</text>
</comment>
<dbReference type="NCBIfam" id="TIGR00653">
    <property type="entry name" value="GlnA"/>
    <property type="match status" value="1"/>
</dbReference>
<evidence type="ECO:0000256" key="2">
    <source>
        <dbReference type="ARBA" id="ARBA00009897"/>
    </source>
</evidence>
<dbReference type="FunFam" id="3.30.590.10:FF:000003">
    <property type="entry name" value="Glutamine synthetase 2"/>
    <property type="match status" value="1"/>
</dbReference>
<evidence type="ECO:0000256" key="18">
    <source>
        <dbReference type="RuleBase" id="RU004356"/>
    </source>
</evidence>
<dbReference type="GO" id="GO:0005524">
    <property type="term" value="F:ATP binding"/>
    <property type="evidence" value="ECO:0007669"/>
    <property type="project" value="UniProtKB-KW"/>
</dbReference>
<evidence type="ECO:0000256" key="11">
    <source>
        <dbReference type="ARBA" id="ARBA00049436"/>
    </source>
</evidence>
<keyword evidence="8 13" id="KW-0547">Nucleotide-binding</keyword>
<evidence type="ECO:0000256" key="6">
    <source>
        <dbReference type="ARBA" id="ARBA00022598"/>
    </source>
</evidence>
<keyword evidence="10 14" id="KW-0460">Magnesium</keyword>
<dbReference type="InterPro" id="IPR036651">
    <property type="entry name" value="Gln_synt_N_sf"/>
</dbReference>
<dbReference type="FunFam" id="3.10.20.70:FF:000005">
    <property type="entry name" value="Glutamine synthetase"/>
    <property type="match status" value="1"/>
</dbReference>
<feature type="binding site" evidence="13">
    <location>
        <position position="182"/>
    </location>
    <ligand>
        <name>ATP</name>
        <dbReference type="ChEBI" id="CHEBI:30616"/>
    </ligand>
</feature>
<dbReference type="PROSITE" id="PS00180">
    <property type="entry name" value="GLNA_1"/>
    <property type="match status" value="1"/>
</dbReference>
<keyword evidence="5" id="KW-0963">Cytoplasm</keyword>
<dbReference type="Pfam" id="PF00120">
    <property type="entry name" value="Gln-synt_C"/>
    <property type="match status" value="1"/>
</dbReference>
<dbReference type="Pfam" id="PF03951">
    <property type="entry name" value="Gln-synt_N"/>
    <property type="match status" value="1"/>
</dbReference>
<keyword evidence="15" id="KW-0597">Phosphoprotein</keyword>
<evidence type="ECO:0000313" key="22">
    <source>
        <dbReference type="Proteomes" id="UP000295418"/>
    </source>
</evidence>
<keyword evidence="9 13" id="KW-0067">ATP-binding</keyword>
<keyword evidence="6 18" id="KW-0436">Ligase</keyword>
<organism evidence="21 22">
    <name type="scientific">Paenibacillus albiflavus</name>
    <dbReference type="NCBI Taxonomy" id="2545760"/>
    <lineage>
        <taxon>Bacteria</taxon>
        <taxon>Bacillati</taxon>
        <taxon>Bacillota</taxon>
        <taxon>Bacilli</taxon>
        <taxon>Bacillales</taxon>
        <taxon>Paenibacillaceae</taxon>
        <taxon>Paenibacillus</taxon>
    </lineage>
</organism>
<evidence type="ECO:0000256" key="16">
    <source>
        <dbReference type="PROSITE-ProRule" id="PRU01330"/>
    </source>
</evidence>
<dbReference type="PANTHER" id="PTHR43785">
    <property type="entry name" value="GAMMA-GLUTAMYLPUTRESCINE SYNTHETASE"/>
    <property type="match status" value="1"/>
</dbReference>
<accession>A0A4V2WPX6</accession>
<feature type="binding site" evidence="12">
    <location>
        <position position="333"/>
    </location>
    <ligand>
        <name>L-glutamate</name>
        <dbReference type="ChEBI" id="CHEBI:29985"/>
    </ligand>
</feature>
<evidence type="ECO:0000259" key="19">
    <source>
        <dbReference type="PROSITE" id="PS51986"/>
    </source>
</evidence>
<evidence type="ECO:0000256" key="1">
    <source>
        <dbReference type="ARBA" id="ARBA00004496"/>
    </source>
</evidence>
<dbReference type="PROSITE" id="PS51987">
    <property type="entry name" value="GS_CATALYTIC"/>
    <property type="match status" value="1"/>
</dbReference>
<reference evidence="21 22" key="1">
    <citation type="submission" date="2019-03" db="EMBL/GenBank/DDBJ databases">
        <authorList>
            <person name="Kim M.K.M."/>
        </authorList>
    </citation>
    <scope>NUCLEOTIDE SEQUENCE [LARGE SCALE GENOMIC DNA]</scope>
    <source>
        <strain evidence="21 22">18JY21-1</strain>
    </source>
</reference>
<feature type="binding site" evidence="14">
    <location>
        <position position="331"/>
    </location>
    <ligand>
        <name>Mg(2+)</name>
        <dbReference type="ChEBI" id="CHEBI:18420"/>
        <label>1</label>
    </ligand>
</feature>
<evidence type="ECO:0000256" key="14">
    <source>
        <dbReference type="PIRSR" id="PIRSR604809-3"/>
    </source>
</evidence>
<dbReference type="Proteomes" id="UP000295418">
    <property type="component" value="Unassembled WGS sequence"/>
</dbReference>
<dbReference type="RefSeq" id="WP_132415962.1">
    <property type="nucleotide sequence ID" value="NZ_SKFG01000001.1"/>
</dbReference>
<feature type="binding site" evidence="14">
    <location>
        <position position="187"/>
    </location>
    <ligand>
        <name>Mg(2+)</name>
        <dbReference type="ChEBI" id="CHEBI:18420"/>
        <label>1</label>
    </ligand>
</feature>
<dbReference type="EC" id="6.3.1.2" evidence="3 18"/>
<comment type="cofactor">
    <cofactor evidence="14">
        <name>Mg(2+)</name>
        <dbReference type="ChEBI" id="CHEBI:18420"/>
    </cofactor>
    <text evidence="14">Binds 2 Mg(2+) ions per subunit.</text>
</comment>
<feature type="binding site" evidence="12">
    <location>
        <position position="302"/>
    </location>
    <ligand>
        <name>L-glutamate</name>
        <dbReference type="ChEBI" id="CHEBI:29985"/>
    </ligand>
</feature>
<feature type="binding site" evidence="14">
    <location>
        <position position="243"/>
    </location>
    <ligand>
        <name>Mg(2+)</name>
        <dbReference type="ChEBI" id="CHEBI:18420"/>
        <label>1</label>
    </ligand>
</feature>
<feature type="binding site" evidence="14">
    <location>
        <position position="132"/>
    </location>
    <ligand>
        <name>Mg(2+)</name>
        <dbReference type="ChEBI" id="CHEBI:18420"/>
        <label>1</label>
    </ligand>
</feature>
<dbReference type="SUPFAM" id="SSF54368">
    <property type="entry name" value="Glutamine synthetase, N-terminal domain"/>
    <property type="match status" value="1"/>
</dbReference>
<evidence type="ECO:0000256" key="4">
    <source>
        <dbReference type="ARBA" id="ARBA00021364"/>
    </source>
</evidence>
<dbReference type="InterPro" id="IPR008146">
    <property type="entry name" value="Gln_synth_cat_dom"/>
</dbReference>
<dbReference type="OrthoDB" id="9807095at2"/>
<dbReference type="SMART" id="SM01230">
    <property type="entry name" value="Gln-synt_C"/>
    <property type="match status" value="1"/>
</dbReference>
<feature type="binding site" evidence="13">
    <location>
        <position position="314"/>
    </location>
    <ligand>
        <name>ATP</name>
        <dbReference type="ChEBI" id="CHEBI:30616"/>
    </ligand>
</feature>
<dbReference type="InterPro" id="IPR004809">
    <property type="entry name" value="Gln_synth_I"/>
</dbReference>
<feature type="binding site" evidence="13">
    <location>
        <begin position="245"/>
        <end position="247"/>
    </location>
    <ligand>
        <name>ATP</name>
        <dbReference type="ChEBI" id="CHEBI:30616"/>
    </ligand>
</feature>
<dbReference type="GO" id="GO:0004356">
    <property type="term" value="F:glutamine synthetase activity"/>
    <property type="evidence" value="ECO:0007669"/>
    <property type="project" value="UniProtKB-EC"/>
</dbReference>
<dbReference type="GO" id="GO:0046872">
    <property type="term" value="F:metal ion binding"/>
    <property type="evidence" value="ECO:0007669"/>
    <property type="project" value="UniProtKB-KW"/>
</dbReference>
<dbReference type="SUPFAM" id="SSF55931">
    <property type="entry name" value="Glutamine synthetase/guanido kinase"/>
    <property type="match status" value="1"/>
</dbReference>
<evidence type="ECO:0000256" key="8">
    <source>
        <dbReference type="ARBA" id="ARBA00022741"/>
    </source>
</evidence>
<feature type="binding site" evidence="14">
    <location>
        <position position="194"/>
    </location>
    <ligand>
        <name>Mg(2+)</name>
        <dbReference type="ChEBI" id="CHEBI:18420"/>
        <label>1</label>
    </ligand>
</feature>
<comment type="catalytic activity">
    <reaction evidence="11 18">
        <text>L-glutamate + NH4(+) + ATP = L-glutamine + ADP + phosphate + H(+)</text>
        <dbReference type="Rhea" id="RHEA:16169"/>
        <dbReference type="ChEBI" id="CHEBI:15378"/>
        <dbReference type="ChEBI" id="CHEBI:28938"/>
        <dbReference type="ChEBI" id="CHEBI:29985"/>
        <dbReference type="ChEBI" id="CHEBI:30616"/>
        <dbReference type="ChEBI" id="CHEBI:43474"/>
        <dbReference type="ChEBI" id="CHEBI:58359"/>
        <dbReference type="ChEBI" id="CHEBI:456216"/>
        <dbReference type="EC" id="6.3.1.2"/>
    </reaction>
</comment>
<dbReference type="GO" id="GO:0006542">
    <property type="term" value="P:glutamine biosynthetic process"/>
    <property type="evidence" value="ECO:0007669"/>
    <property type="project" value="InterPro"/>
</dbReference>
<gene>
    <name evidence="21" type="primary">glnA</name>
    <name evidence="21" type="ORF">E0485_01865</name>
</gene>
<dbReference type="InterPro" id="IPR008147">
    <property type="entry name" value="Gln_synt_N"/>
</dbReference>
<comment type="caution">
    <text evidence="21">The sequence shown here is derived from an EMBL/GenBank/DDBJ whole genome shotgun (WGS) entry which is preliminary data.</text>
</comment>
<evidence type="ECO:0000313" key="21">
    <source>
        <dbReference type="EMBL" id="TCZ81052.1"/>
    </source>
</evidence>
<evidence type="ECO:0000256" key="10">
    <source>
        <dbReference type="ARBA" id="ARBA00022842"/>
    </source>
</evidence>
<feature type="binding site" evidence="12">
    <location>
        <position position="314"/>
    </location>
    <ligand>
        <name>L-glutamate</name>
        <dbReference type="ChEBI" id="CHEBI:29985"/>
    </ligand>
</feature>
<evidence type="ECO:0000256" key="17">
    <source>
        <dbReference type="RuleBase" id="RU000384"/>
    </source>
</evidence>
<evidence type="ECO:0000259" key="20">
    <source>
        <dbReference type="PROSITE" id="PS51987"/>
    </source>
</evidence>
<dbReference type="PROSITE" id="PS51986">
    <property type="entry name" value="GS_BETA_GRASP"/>
    <property type="match status" value="1"/>
</dbReference>
<protein>
    <recommendedName>
        <fullName evidence="4 18">Glutamine synthetase</fullName>
        <ecNumber evidence="3 18">6.3.1.2</ecNumber>
    </recommendedName>
</protein>
<evidence type="ECO:0000256" key="15">
    <source>
        <dbReference type="PIRSR" id="PIRSR604809-50"/>
    </source>
</evidence>
<dbReference type="InterPro" id="IPR014746">
    <property type="entry name" value="Gln_synth/guanido_kin_cat_dom"/>
</dbReference>
<evidence type="ECO:0000256" key="12">
    <source>
        <dbReference type="PIRSR" id="PIRSR604809-1"/>
    </source>
</evidence>
<sequence length="442" mass="50032">MSYSKADILRIAKEENVRFIRLQFTDLLGTIKNVEIPVSQLEKALDNKMMFDGSSIEGYVRIEESDMYLYPDLSTWVVFPWVMESKVARLICDVYLPNGNPFPGDPRGVLKRVLKEAEEMGFTSMNVGPEPEFFLFKTDEKGNPTMELNDQAGYFDLAPTDLGENCRRDIVLTLEEMGFEIEASHHENAPGQHEIDFKYADAIKAADQIQTFKLVVKTIARQHGLHATFMPKPIFGVAGSGMHCHQSLFRGKENAFYDPEDKLGLNETACQYMAGILHHARGFAAITNPIVNSYKRLVPGYEAPCYVAWSASNRSPMIRIPSSRGLSTRIEARNPDPAANPYLALAVMLKAGLDGIKNKMQLSAPTDRNIYVMTEEERLAEGIPSLPENLKEALDELRKNEVIAEALGEHALLHFCELKEIEWDMFRTQVHAWERDQYMTMI</sequence>
<feature type="binding site" evidence="12">
    <location>
        <position position="296"/>
    </location>
    <ligand>
        <name>L-glutamate</name>
        <dbReference type="ChEBI" id="CHEBI:29985"/>
    </ligand>
</feature>
<feature type="domain" description="GS beta-grasp" evidence="19">
    <location>
        <begin position="15"/>
        <end position="99"/>
    </location>
</feature>
<keyword evidence="22" id="KW-1185">Reference proteome</keyword>
<dbReference type="AlphaFoldDB" id="A0A4V2WPX6"/>
<evidence type="ECO:0000256" key="3">
    <source>
        <dbReference type="ARBA" id="ARBA00012937"/>
    </source>
</evidence>
<dbReference type="InterPro" id="IPR027303">
    <property type="entry name" value="Gln_synth_gly_rich_site"/>
</dbReference>
<feature type="domain" description="GS catalytic" evidence="20">
    <location>
        <begin position="106"/>
        <end position="442"/>
    </location>
</feature>
<name>A0A4V2WPX6_9BACL</name>
<dbReference type="InterPro" id="IPR027302">
    <property type="entry name" value="Gln_synth_N_conserv_site"/>
</dbReference>
<evidence type="ECO:0000256" key="5">
    <source>
        <dbReference type="ARBA" id="ARBA00022490"/>
    </source>
</evidence>
<evidence type="ECO:0000256" key="7">
    <source>
        <dbReference type="ARBA" id="ARBA00022723"/>
    </source>
</evidence>
<keyword evidence="7 14" id="KW-0479">Metal-binding</keyword>
<evidence type="ECO:0000256" key="13">
    <source>
        <dbReference type="PIRSR" id="PIRSR604809-2"/>
    </source>
</evidence>
<feature type="binding site" evidence="13">
    <location>
        <begin position="197"/>
        <end position="199"/>
    </location>
    <ligand>
        <name>ATP</name>
        <dbReference type="ChEBI" id="CHEBI:30616"/>
    </ligand>
</feature>
<feature type="binding site" evidence="14">
    <location>
        <position position="130"/>
    </location>
    <ligand>
        <name>Mg(2+)</name>
        <dbReference type="ChEBI" id="CHEBI:18420"/>
        <label>1</label>
    </ligand>
</feature>
<dbReference type="GO" id="GO:0005737">
    <property type="term" value="C:cytoplasm"/>
    <property type="evidence" value="ECO:0007669"/>
    <property type="project" value="UniProtKB-SubCell"/>
</dbReference>
<dbReference type="PANTHER" id="PTHR43785:SF12">
    <property type="entry name" value="TYPE-1 GLUTAMINE SYNTHETASE 2"/>
    <property type="match status" value="1"/>
</dbReference>
<proteinExistence type="inferred from homology"/>
<dbReference type="EMBL" id="SKFG01000001">
    <property type="protein sequence ID" value="TCZ81052.1"/>
    <property type="molecule type" value="Genomic_DNA"/>
</dbReference>
<feature type="modified residue" description="O-AMP-tyrosine" evidence="15">
    <location>
        <position position="371"/>
    </location>
</feature>
<dbReference type="Gene3D" id="3.30.590.10">
    <property type="entry name" value="Glutamine synthetase/guanido kinase, catalytic domain"/>
    <property type="match status" value="1"/>
</dbReference>
<dbReference type="PROSITE" id="PS00181">
    <property type="entry name" value="GLNA_ATP"/>
    <property type="match status" value="1"/>
</dbReference>
<evidence type="ECO:0000256" key="9">
    <source>
        <dbReference type="ARBA" id="ARBA00022840"/>
    </source>
</evidence>
<comment type="subcellular location">
    <subcellularLocation>
        <location evidence="1">Cytoplasm</location>
    </subcellularLocation>
</comment>